<keyword evidence="12" id="KW-1185">Reference proteome</keyword>
<evidence type="ECO:0000256" key="9">
    <source>
        <dbReference type="PROSITE-ProRule" id="PRU00282"/>
    </source>
</evidence>
<keyword evidence="6" id="KW-1133">Transmembrane helix</keyword>
<dbReference type="PANTHER" id="PTHR45624">
    <property type="entry name" value="MITOCHONDRIAL BASIC AMINO ACIDS TRANSPORTER-RELATED"/>
    <property type="match status" value="1"/>
</dbReference>
<dbReference type="GeneID" id="37026186"/>
<evidence type="ECO:0000256" key="6">
    <source>
        <dbReference type="ARBA" id="ARBA00022989"/>
    </source>
</evidence>
<evidence type="ECO:0000256" key="2">
    <source>
        <dbReference type="ARBA" id="ARBA00006375"/>
    </source>
</evidence>
<comment type="subcellular location">
    <subcellularLocation>
        <location evidence="1">Mitochondrion membrane</location>
        <topology evidence="1">Multi-pass membrane protein</topology>
    </subcellularLocation>
</comment>
<name>A0A316UTP5_9BASI</name>
<sequence>MGKAGGDDAAAAAKKAAAAPTEGSSSAKGYAAGIASGLTKLAVGQPMDIVKVRLQCSPPHMYRGPLDCFLQLARRESLLGLYKGASPVAVSWSISDAVLMGTLHNLRLVFSRWTGSGGENGKKLPVIWHAAAGLGAGWTNSLVQAPAENLKTLLQVQTQRVSLGGRSAGIKAGEQVLFTGPISAAKAIIKHHGPLGLWRTMPATLMFRSSFAVMFGSFELFSQLFTSLKGTRAELSPAFATFLAGGLAAECFWLAAFPADAVKNLMMSDEPGKLRYPTVRSAWREIWYDRPGKEAGVLKRVRGTYRGLGVCLLRAFPTNACSILVYETTMRWMGAEKTTTT</sequence>
<dbReference type="PANTHER" id="PTHR45624:SF57">
    <property type="entry name" value="MITOCHONDRIAL SUBSTRATE CARRIER FAMILY PROTEIN L"/>
    <property type="match status" value="1"/>
</dbReference>
<evidence type="ECO:0000256" key="10">
    <source>
        <dbReference type="RuleBase" id="RU000488"/>
    </source>
</evidence>
<dbReference type="Proteomes" id="UP000245884">
    <property type="component" value="Unassembled WGS sequence"/>
</dbReference>
<keyword evidence="7" id="KW-0496">Mitochondrion</keyword>
<evidence type="ECO:0000256" key="5">
    <source>
        <dbReference type="ARBA" id="ARBA00022737"/>
    </source>
</evidence>
<proteinExistence type="inferred from homology"/>
<dbReference type="OrthoDB" id="193856at2759"/>
<evidence type="ECO:0000313" key="11">
    <source>
        <dbReference type="EMBL" id="PWN28632.1"/>
    </source>
</evidence>
<keyword evidence="8 9" id="KW-0472">Membrane</keyword>
<comment type="similarity">
    <text evidence="2 10">Belongs to the mitochondrial carrier (TC 2.A.29) family.</text>
</comment>
<protein>
    <submittedName>
        <fullName evidence="11">Mitochondrial carrier</fullName>
    </submittedName>
</protein>
<dbReference type="EMBL" id="KZ819665">
    <property type="protein sequence ID" value="PWN28632.1"/>
    <property type="molecule type" value="Genomic_DNA"/>
</dbReference>
<gene>
    <name evidence="11" type="ORF">BDZ90DRAFT_218402</name>
</gene>
<evidence type="ECO:0000256" key="1">
    <source>
        <dbReference type="ARBA" id="ARBA00004225"/>
    </source>
</evidence>
<dbReference type="Pfam" id="PF00153">
    <property type="entry name" value="Mito_carr"/>
    <property type="match status" value="3"/>
</dbReference>
<keyword evidence="4 9" id="KW-0812">Transmembrane</keyword>
<evidence type="ECO:0000256" key="3">
    <source>
        <dbReference type="ARBA" id="ARBA00022448"/>
    </source>
</evidence>
<reference evidence="11 12" key="1">
    <citation type="journal article" date="2018" name="Mol. Biol. Evol.">
        <title>Broad Genomic Sampling Reveals a Smut Pathogenic Ancestry of the Fungal Clade Ustilaginomycotina.</title>
        <authorList>
            <person name="Kijpornyongpan T."/>
            <person name="Mondo S.J."/>
            <person name="Barry K."/>
            <person name="Sandor L."/>
            <person name="Lee J."/>
            <person name="Lipzen A."/>
            <person name="Pangilinan J."/>
            <person name="LaButti K."/>
            <person name="Hainaut M."/>
            <person name="Henrissat B."/>
            <person name="Grigoriev I.V."/>
            <person name="Spatafora J.W."/>
            <person name="Aime M.C."/>
        </authorList>
    </citation>
    <scope>NUCLEOTIDE SEQUENCE [LARGE SCALE GENOMIC DNA]</scope>
    <source>
        <strain evidence="11 12">MCA 5214</strain>
    </source>
</reference>
<dbReference type="AlphaFoldDB" id="A0A316UTP5"/>
<keyword evidence="5" id="KW-0677">Repeat</keyword>
<dbReference type="PROSITE" id="PS50920">
    <property type="entry name" value="SOLCAR"/>
    <property type="match status" value="3"/>
</dbReference>
<accession>A0A316UTP5</accession>
<dbReference type="SUPFAM" id="SSF103506">
    <property type="entry name" value="Mitochondrial carrier"/>
    <property type="match status" value="1"/>
</dbReference>
<keyword evidence="3 10" id="KW-0813">Transport</keyword>
<organism evidence="11 12">
    <name type="scientific">Jaminaea rosea</name>
    <dbReference type="NCBI Taxonomy" id="1569628"/>
    <lineage>
        <taxon>Eukaryota</taxon>
        <taxon>Fungi</taxon>
        <taxon>Dikarya</taxon>
        <taxon>Basidiomycota</taxon>
        <taxon>Ustilaginomycotina</taxon>
        <taxon>Exobasidiomycetes</taxon>
        <taxon>Microstromatales</taxon>
        <taxon>Microstromatales incertae sedis</taxon>
        <taxon>Jaminaea</taxon>
    </lineage>
</organism>
<dbReference type="GO" id="GO:0000064">
    <property type="term" value="F:L-ornithine transmembrane transporter activity"/>
    <property type="evidence" value="ECO:0007669"/>
    <property type="project" value="TreeGrafter"/>
</dbReference>
<dbReference type="GO" id="GO:0031966">
    <property type="term" value="C:mitochondrial membrane"/>
    <property type="evidence" value="ECO:0007669"/>
    <property type="project" value="UniProtKB-SubCell"/>
</dbReference>
<evidence type="ECO:0000313" key="12">
    <source>
        <dbReference type="Proteomes" id="UP000245884"/>
    </source>
</evidence>
<dbReference type="InterPro" id="IPR023395">
    <property type="entry name" value="MCP_dom_sf"/>
</dbReference>
<evidence type="ECO:0000256" key="8">
    <source>
        <dbReference type="ARBA" id="ARBA00023136"/>
    </source>
</evidence>
<feature type="repeat" description="Solcar" evidence="9">
    <location>
        <begin position="23"/>
        <end position="109"/>
    </location>
</feature>
<dbReference type="InterPro" id="IPR050567">
    <property type="entry name" value="Mitochondrial_Carrier"/>
</dbReference>
<evidence type="ECO:0000256" key="4">
    <source>
        <dbReference type="ARBA" id="ARBA00022692"/>
    </source>
</evidence>
<feature type="repeat" description="Solcar" evidence="9">
    <location>
        <begin position="236"/>
        <end position="332"/>
    </location>
</feature>
<dbReference type="GO" id="GO:1990575">
    <property type="term" value="P:mitochondrial L-ornithine transmembrane transport"/>
    <property type="evidence" value="ECO:0007669"/>
    <property type="project" value="TreeGrafter"/>
</dbReference>
<evidence type="ECO:0000256" key="7">
    <source>
        <dbReference type="ARBA" id="ARBA00023128"/>
    </source>
</evidence>
<dbReference type="RefSeq" id="XP_025363244.1">
    <property type="nucleotide sequence ID" value="XM_025504363.1"/>
</dbReference>
<feature type="repeat" description="Solcar" evidence="9">
    <location>
        <begin position="124"/>
        <end position="224"/>
    </location>
</feature>
<dbReference type="Gene3D" id="1.50.40.10">
    <property type="entry name" value="Mitochondrial carrier domain"/>
    <property type="match status" value="1"/>
</dbReference>
<dbReference type="InterPro" id="IPR018108">
    <property type="entry name" value="MCP_transmembrane"/>
</dbReference>